<reference evidence="2" key="1">
    <citation type="journal article" date="2022" name="bioRxiv">
        <title>Genomics of Preaxostyla Flagellates Illuminates Evolutionary Transitions and the Path Towards Mitochondrial Loss.</title>
        <authorList>
            <person name="Novak L.V.F."/>
            <person name="Treitli S.C."/>
            <person name="Pyrih J."/>
            <person name="Halakuc P."/>
            <person name="Pipaliya S.V."/>
            <person name="Vacek V."/>
            <person name="Brzon O."/>
            <person name="Soukal P."/>
            <person name="Eme L."/>
            <person name="Dacks J.B."/>
            <person name="Karnkowska A."/>
            <person name="Elias M."/>
            <person name="Hampl V."/>
        </authorList>
    </citation>
    <scope>NUCLEOTIDE SEQUENCE</scope>
    <source>
        <strain evidence="2">RCP-MX</strain>
    </source>
</reference>
<dbReference type="EMBL" id="JAPMOS010000028">
    <property type="protein sequence ID" value="KAJ4458510.1"/>
    <property type="molecule type" value="Genomic_DNA"/>
</dbReference>
<organism evidence="2 3">
    <name type="scientific">Paratrimastix pyriformis</name>
    <dbReference type="NCBI Taxonomy" id="342808"/>
    <lineage>
        <taxon>Eukaryota</taxon>
        <taxon>Metamonada</taxon>
        <taxon>Preaxostyla</taxon>
        <taxon>Paratrimastigidae</taxon>
        <taxon>Paratrimastix</taxon>
    </lineage>
</organism>
<name>A0ABQ8ULZ0_9EUKA</name>
<accession>A0ABQ8ULZ0</accession>
<comment type="caution">
    <text evidence="2">The sequence shown here is derived from an EMBL/GenBank/DDBJ whole genome shotgun (WGS) entry which is preliminary data.</text>
</comment>
<evidence type="ECO:0000313" key="3">
    <source>
        <dbReference type="Proteomes" id="UP001141327"/>
    </source>
</evidence>
<evidence type="ECO:0000256" key="1">
    <source>
        <dbReference type="SAM" id="MobiDB-lite"/>
    </source>
</evidence>
<keyword evidence="3" id="KW-1185">Reference proteome</keyword>
<protein>
    <submittedName>
        <fullName evidence="2">Uncharacterized protein</fullName>
    </submittedName>
</protein>
<feature type="region of interest" description="Disordered" evidence="1">
    <location>
        <begin position="69"/>
        <end position="100"/>
    </location>
</feature>
<evidence type="ECO:0000313" key="2">
    <source>
        <dbReference type="EMBL" id="KAJ4458510.1"/>
    </source>
</evidence>
<sequence>MWWAQAEGHIKGLLEDPALQVPEVRWAPEALWQHLDDLECHIRGAPPVGLTVVRQPAAWVPPPPATLPALLPPTLERPTSKPADLPPPLEPAEEKTRSAEAGTIHTFSAYVAKIKCSICSIQLNN</sequence>
<proteinExistence type="predicted"/>
<gene>
    <name evidence="2" type="ORF">PAPYR_5705</name>
</gene>
<dbReference type="Proteomes" id="UP001141327">
    <property type="component" value="Unassembled WGS sequence"/>
</dbReference>